<dbReference type="EMBL" id="BPLQ01011635">
    <property type="protein sequence ID" value="GIY59245.1"/>
    <property type="molecule type" value="Genomic_DNA"/>
</dbReference>
<sequence>MRHSGEDGNDVLRKPMLDGTPTIQDFQIPQANITANKKAHSATITLKFMYREGGNGPLLLQAFQAALPELKLIENSDEKSCYMLDTIWYNNG</sequence>
<name>A0AAV4UN02_9ARAC</name>
<dbReference type="AlphaFoldDB" id="A0AAV4UN02"/>
<proteinExistence type="predicted"/>
<evidence type="ECO:0000313" key="2">
    <source>
        <dbReference type="Proteomes" id="UP001054837"/>
    </source>
</evidence>
<reference evidence="1 2" key="1">
    <citation type="submission" date="2021-06" db="EMBL/GenBank/DDBJ databases">
        <title>Caerostris darwini draft genome.</title>
        <authorList>
            <person name="Kono N."/>
            <person name="Arakawa K."/>
        </authorList>
    </citation>
    <scope>NUCLEOTIDE SEQUENCE [LARGE SCALE GENOMIC DNA]</scope>
</reference>
<accession>A0AAV4UN02</accession>
<protein>
    <submittedName>
        <fullName evidence="1">Uncharacterized protein</fullName>
    </submittedName>
</protein>
<keyword evidence="2" id="KW-1185">Reference proteome</keyword>
<gene>
    <name evidence="1" type="ORF">CDAR_82541</name>
</gene>
<dbReference type="Proteomes" id="UP001054837">
    <property type="component" value="Unassembled WGS sequence"/>
</dbReference>
<evidence type="ECO:0000313" key="1">
    <source>
        <dbReference type="EMBL" id="GIY59245.1"/>
    </source>
</evidence>
<organism evidence="1 2">
    <name type="scientific">Caerostris darwini</name>
    <dbReference type="NCBI Taxonomy" id="1538125"/>
    <lineage>
        <taxon>Eukaryota</taxon>
        <taxon>Metazoa</taxon>
        <taxon>Ecdysozoa</taxon>
        <taxon>Arthropoda</taxon>
        <taxon>Chelicerata</taxon>
        <taxon>Arachnida</taxon>
        <taxon>Araneae</taxon>
        <taxon>Araneomorphae</taxon>
        <taxon>Entelegynae</taxon>
        <taxon>Araneoidea</taxon>
        <taxon>Araneidae</taxon>
        <taxon>Caerostris</taxon>
    </lineage>
</organism>
<comment type="caution">
    <text evidence="1">The sequence shown here is derived from an EMBL/GenBank/DDBJ whole genome shotgun (WGS) entry which is preliminary data.</text>
</comment>